<feature type="signal peptide" evidence="2">
    <location>
        <begin position="1"/>
        <end position="18"/>
    </location>
</feature>
<name>A0A166J463_9AGAM</name>
<protein>
    <recommendedName>
        <fullName evidence="3">Protein CPL1-like domain-containing protein</fullName>
    </recommendedName>
</protein>
<evidence type="ECO:0000313" key="4">
    <source>
        <dbReference type="EMBL" id="KZT44350.1"/>
    </source>
</evidence>
<proteinExistence type="predicted"/>
<feature type="chain" id="PRO_5007875615" description="Protein CPL1-like domain-containing protein" evidence="2">
    <location>
        <begin position="19"/>
        <end position="246"/>
    </location>
</feature>
<dbReference type="PANTHER" id="PTHR35192">
    <property type="entry name" value="PROTEIN, PUTATIVE-RELATED"/>
    <property type="match status" value="1"/>
</dbReference>
<dbReference type="STRING" id="1314776.A0A166J463"/>
<gene>
    <name evidence="4" type="ORF">SISSUDRAFT_7177</name>
</gene>
<feature type="compositionally biased region" description="Polar residues" evidence="1">
    <location>
        <begin position="132"/>
        <end position="143"/>
    </location>
</feature>
<feature type="domain" description="Protein CPL1-like" evidence="3">
    <location>
        <begin position="185"/>
        <end position="243"/>
    </location>
</feature>
<feature type="region of interest" description="Disordered" evidence="1">
    <location>
        <begin position="110"/>
        <end position="154"/>
    </location>
</feature>
<dbReference type="Pfam" id="PF21671">
    <property type="entry name" value="CPL1-like"/>
    <property type="match status" value="1"/>
</dbReference>
<dbReference type="EMBL" id="KV428004">
    <property type="protein sequence ID" value="KZT44350.1"/>
    <property type="molecule type" value="Genomic_DNA"/>
</dbReference>
<accession>A0A166J463</accession>
<reference evidence="4 5" key="1">
    <citation type="journal article" date="2016" name="Mol. Biol. Evol.">
        <title>Comparative Genomics of Early-Diverging Mushroom-Forming Fungi Provides Insights into the Origins of Lignocellulose Decay Capabilities.</title>
        <authorList>
            <person name="Nagy L.G."/>
            <person name="Riley R."/>
            <person name="Tritt A."/>
            <person name="Adam C."/>
            <person name="Daum C."/>
            <person name="Floudas D."/>
            <person name="Sun H."/>
            <person name="Yadav J.S."/>
            <person name="Pangilinan J."/>
            <person name="Larsson K.H."/>
            <person name="Matsuura K."/>
            <person name="Barry K."/>
            <person name="Labutti K."/>
            <person name="Kuo R."/>
            <person name="Ohm R.A."/>
            <person name="Bhattacharya S.S."/>
            <person name="Shirouzu T."/>
            <person name="Yoshinaga Y."/>
            <person name="Martin F.M."/>
            <person name="Grigoriev I.V."/>
            <person name="Hibbett D.S."/>
        </authorList>
    </citation>
    <scope>NUCLEOTIDE SEQUENCE [LARGE SCALE GENOMIC DNA]</scope>
    <source>
        <strain evidence="4 5">HHB10207 ss-3</strain>
    </source>
</reference>
<dbReference type="AlphaFoldDB" id="A0A166J463"/>
<sequence length="246" mass="26498">MLVLKAVALFASLPFLWAKPTSTSSVLFARTEKDCPAKKFYYAEKSCCLDEGGLPSPPLPPPGKACPPTTWQWHPELSCCVPKNKPPPSQPPPQCENSWPWNKNTFCCEQPPPSQPPPAQHSQAVMPPPPGNYNNQPHNNPSSPYKPGKPHYKRQSHKSRNLALCPTGLEACPLPGLAVSGVSNYECLDTYADLKSCGGCASTGQGTDCTAIPGVWNVGCEAASCVVYNCEDGYKLSHDGNSCEKL</sequence>
<evidence type="ECO:0000256" key="1">
    <source>
        <dbReference type="SAM" id="MobiDB-lite"/>
    </source>
</evidence>
<dbReference type="OrthoDB" id="439917at2759"/>
<keyword evidence="5" id="KW-1185">Reference proteome</keyword>
<organism evidence="4 5">
    <name type="scientific">Sistotremastrum suecicum HHB10207 ss-3</name>
    <dbReference type="NCBI Taxonomy" id="1314776"/>
    <lineage>
        <taxon>Eukaryota</taxon>
        <taxon>Fungi</taxon>
        <taxon>Dikarya</taxon>
        <taxon>Basidiomycota</taxon>
        <taxon>Agaricomycotina</taxon>
        <taxon>Agaricomycetes</taxon>
        <taxon>Sistotremastrales</taxon>
        <taxon>Sistotremastraceae</taxon>
        <taxon>Sistotremastrum</taxon>
    </lineage>
</organism>
<dbReference type="PANTHER" id="PTHR35192:SF2">
    <property type="entry name" value="APPLE DOMAIN-CONTAINING PROTEIN"/>
    <property type="match status" value="1"/>
</dbReference>
<feature type="compositionally biased region" description="Pro residues" evidence="1">
    <location>
        <begin position="110"/>
        <end position="119"/>
    </location>
</feature>
<evidence type="ECO:0000256" key="2">
    <source>
        <dbReference type="SAM" id="SignalP"/>
    </source>
</evidence>
<dbReference type="InterPro" id="IPR048661">
    <property type="entry name" value="CPL1-like"/>
</dbReference>
<dbReference type="Proteomes" id="UP000076798">
    <property type="component" value="Unassembled WGS sequence"/>
</dbReference>
<evidence type="ECO:0000313" key="5">
    <source>
        <dbReference type="Proteomes" id="UP000076798"/>
    </source>
</evidence>
<evidence type="ECO:0000259" key="3">
    <source>
        <dbReference type="Pfam" id="PF21671"/>
    </source>
</evidence>
<dbReference type="InterPro" id="IPR038955">
    <property type="entry name" value="PriA/CPL1_fungi"/>
</dbReference>
<keyword evidence="2" id="KW-0732">Signal</keyword>